<organism evidence="2 3">
    <name type="scientific">Pseudoalteromonas haloplanktis</name>
    <name type="common">Alteromonas haloplanktis</name>
    <dbReference type="NCBI Taxonomy" id="228"/>
    <lineage>
        <taxon>Bacteria</taxon>
        <taxon>Pseudomonadati</taxon>
        <taxon>Pseudomonadota</taxon>
        <taxon>Gammaproteobacteria</taxon>
        <taxon>Alteromonadales</taxon>
        <taxon>Pseudoalteromonadaceae</taxon>
        <taxon>Pseudoalteromonas</taxon>
    </lineage>
</organism>
<reference evidence="2 3" key="1">
    <citation type="submission" date="2023-08" db="EMBL/GenBank/DDBJ databases">
        <title>Pseudoalteromonas haloplanktis LL1 genome.</title>
        <authorList>
            <person name="Wu S."/>
        </authorList>
    </citation>
    <scope>NUCLEOTIDE SEQUENCE [LARGE SCALE GENOMIC DNA]</scope>
    <source>
        <strain evidence="2 3">LL1</strain>
    </source>
</reference>
<evidence type="ECO:0000256" key="1">
    <source>
        <dbReference type="SAM" id="MobiDB-lite"/>
    </source>
</evidence>
<dbReference type="EMBL" id="JAVIFY010000008">
    <property type="protein sequence ID" value="MDQ9092338.1"/>
    <property type="molecule type" value="Genomic_DNA"/>
</dbReference>
<evidence type="ECO:0000313" key="2">
    <source>
        <dbReference type="EMBL" id="MDQ9092338.1"/>
    </source>
</evidence>
<feature type="region of interest" description="Disordered" evidence="1">
    <location>
        <begin position="79"/>
        <end position="99"/>
    </location>
</feature>
<comment type="caution">
    <text evidence="2">The sequence shown here is derived from an EMBL/GenBank/DDBJ whole genome shotgun (WGS) entry which is preliminary data.</text>
</comment>
<protein>
    <recommendedName>
        <fullName evidence="4">Orphan protein</fullName>
    </recommendedName>
</protein>
<gene>
    <name evidence="2" type="ORF">RC083_12145</name>
</gene>
<proteinExistence type="predicted"/>
<feature type="compositionally biased region" description="Basic and acidic residues" evidence="1">
    <location>
        <begin position="90"/>
        <end position="99"/>
    </location>
</feature>
<sequence length="99" mass="10890">MAITKESYGVKSCRFSGLTGCKQASQSSVKEQADEVEITQSQARTEQMLVAQEQVQKTQWLHAVSYETMPQGMMHANASISLMPPMPRPIADDAKRSAS</sequence>
<evidence type="ECO:0000313" key="3">
    <source>
        <dbReference type="Proteomes" id="UP001226574"/>
    </source>
</evidence>
<dbReference type="RefSeq" id="WP_309039149.1">
    <property type="nucleotide sequence ID" value="NZ_JAVIFY010000008.1"/>
</dbReference>
<dbReference type="Proteomes" id="UP001226574">
    <property type="component" value="Unassembled WGS sequence"/>
</dbReference>
<keyword evidence="3" id="KW-1185">Reference proteome</keyword>
<evidence type="ECO:0008006" key="4">
    <source>
        <dbReference type="Google" id="ProtNLM"/>
    </source>
</evidence>
<accession>A0ABU1BCW2</accession>
<name>A0ABU1BCW2_PSEHA</name>